<dbReference type="GO" id="GO:0005524">
    <property type="term" value="F:ATP binding"/>
    <property type="evidence" value="ECO:0007669"/>
    <property type="project" value="UniProtKB-UniRule"/>
</dbReference>
<dbReference type="InterPro" id="IPR027640">
    <property type="entry name" value="Kinesin-like_fam"/>
</dbReference>
<feature type="region of interest" description="Disordered" evidence="9">
    <location>
        <begin position="725"/>
        <end position="762"/>
    </location>
</feature>
<dbReference type="PROSITE" id="PS50067">
    <property type="entry name" value="KINESIN_MOTOR_2"/>
    <property type="match status" value="1"/>
</dbReference>
<feature type="compositionally biased region" description="Polar residues" evidence="9">
    <location>
        <begin position="681"/>
        <end position="690"/>
    </location>
</feature>
<feature type="compositionally biased region" description="Basic residues" evidence="9">
    <location>
        <begin position="691"/>
        <end position="700"/>
    </location>
</feature>
<dbReference type="PANTHER" id="PTHR47968">
    <property type="entry name" value="CENTROMERE PROTEIN E"/>
    <property type="match status" value="1"/>
</dbReference>
<keyword evidence="12" id="KW-1185">Reference proteome</keyword>
<feature type="compositionally biased region" description="Low complexity" evidence="9">
    <location>
        <begin position="881"/>
        <end position="892"/>
    </location>
</feature>
<comment type="caution">
    <text evidence="11">The sequence shown here is derived from an EMBL/GenBank/DDBJ whole genome shotgun (WGS) entry which is preliminary data.</text>
</comment>
<dbReference type="Proteomes" id="UP001050691">
    <property type="component" value="Unassembled WGS sequence"/>
</dbReference>
<dbReference type="InterPro" id="IPR019821">
    <property type="entry name" value="Kinesin_motor_CS"/>
</dbReference>
<evidence type="ECO:0000313" key="12">
    <source>
        <dbReference type="Proteomes" id="UP001050691"/>
    </source>
</evidence>
<evidence type="ECO:0000256" key="8">
    <source>
        <dbReference type="SAM" id="Coils"/>
    </source>
</evidence>
<evidence type="ECO:0000256" key="5">
    <source>
        <dbReference type="ARBA" id="ARBA00023175"/>
    </source>
</evidence>
<evidence type="ECO:0000256" key="7">
    <source>
        <dbReference type="RuleBase" id="RU000394"/>
    </source>
</evidence>
<dbReference type="SMART" id="SM00129">
    <property type="entry name" value="KISc"/>
    <property type="match status" value="1"/>
</dbReference>
<evidence type="ECO:0000256" key="6">
    <source>
        <dbReference type="PROSITE-ProRule" id="PRU00283"/>
    </source>
</evidence>
<sequence>MDATPTIAVAVRIRPPNSWEAARLPEVPSFDDVSLRGEGNLCTPRKTTGTPLTHIVRVTDKRLLIFDPPDEDTARAFKERGFWPPGTKRYKDRRFLFDRVFDVGAHQRDVFEETAKPLLDGLFEGFNATVFAYGATGCGKTYTISGTEDDPGLIYLTMAELFQQIEDKKDEVRVDVTVTFLEIYNEEIRDLLVQPGSPTPKGGLVIREDKFVQVSHLTELRPSTAEEVKEIVLAGNARRTQSPTHANETSSRSHAVLQIHLATAPRTADTTELHKMATLSIIDLAGSERASATKNMGERMVEGANINKSLLALGSCINALCESGGRKIHVPYRNSKLTRLLKFSLGGNCKTVMIVCIAPASNHFDDTHNTLVYAERAKKIKTKTVTANFINVDRHVGQYVEAINRLHAEVAELKSKLASKSNAEAESIKRKRIEVKAEVNRAKIDMQTKLDESREIMADGAACAGTLYAADARLQSLRTRLALIGPSSPDSYIPSHLVAERNLLLPLIEAEEKILRDDSAVQTRIRRSNNTSNMFAAMLRAVCERRQNKLDEVSIENIALSAQLKKTEMEMTQARAETEALKTVTDRYSEQFVTFASILASTNALLKESSQALLCDSQEPGSITSVGLALKKLADANDVSLTSLVGHPAFSYTPSVDSSTILSFTGHLPSTVKAPVHRNSPRNSLSSQVTRKLKSPRKSVTRTSIVPSRRTHVLKEKKSLRWKDEVGQGSLDDASSSNVDADGSASNRISVGGSDSDWEDERADESVDRFISSMSTCVKLKKSRSSRLDPGFLKAGKDMSTLGSLAEDEETSQSSILSQRPALLTDRVNRPFDVSQSFSLDIPKGRSSVATPRMPSALRTSRRKSQIGPVRSEKTSRRRSSLLLQPLQPTSPIEKPLGGARRVPMESTRSPAKRSKRASLLGRTTMSMRHRAPVLDQNINVYSMSSKPSWK</sequence>
<dbReference type="PANTHER" id="PTHR47968:SF13">
    <property type="entry name" value="KINESIN-LIKE PROTEIN KIF19 ISOFORM X1"/>
    <property type="match status" value="1"/>
</dbReference>
<feature type="coiled-coil region" evidence="8">
    <location>
        <begin position="403"/>
        <end position="445"/>
    </location>
</feature>
<evidence type="ECO:0000256" key="4">
    <source>
        <dbReference type="ARBA" id="ARBA00023054"/>
    </source>
</evidence>
<feature type="region of interest" description="Disordered" evidence="9">
    <location>
        <begin position="837"/>
        <end position="917"/>
    </location>
</feature>
<evidence type="ECO:0000256" key="9">
    <source>
        <dbReference type="SAM" id="MobiDB-lite"/>
    </source>
</evidence>
<evidence type="ECO:0000256" key="3">
    <source>
        <dbReference type="ARBA" id="ARBA00022840"/>
    </source>
</evidence>
<accession>A0AAV5A2K5</accession>
<keyword evidence="4 8" id="KW-0175">Coiled coil</keyword>
<feature type="binding site" evidence="6">
    <location>
        <begin position="134"/>
        <end position="141"/>
    </location>
    <ligand>
        <name>ATP</name>
        <dbReference type="ChEBI" id="CHEBI:30616"/>
    </ligand>
</feature>
<dbReference type="GO" id="GO:0005874">
    <property type="term" value="C:microtubule"/>
    <property type="evidence" value="ECO:0007669"/>
    <property type="project" value="UniProtKB-KW"/>
</dbReference>
<keyword evidence="3 6" id="KW-0067">ATP-binding</keyword>
<dbReference type="Pfam" id="PF00225">
    <property type="entry name" value="Kinesin"/>
    <property type="match status" value="1"/>
</dbReference>
<feature type="region of interest" description="Disordered" evidence="9">
    <location>
        <begin position="671"/>
        <end position="710"/>
    </location>
</feature>
<protein>
    <recommendedName>
        <fullName evidence="7">Kinesin-like protein</fullName>
    </recommendedName>
</protein>
<dbReference type="EMBL" id="BPWL01000002">
    <property type="protein sequence ID" value="GJJ07448.1"/>
    <property type="molecule type" value="Genomic_DNA"/>
</dbReference>
<evidence type="ECO:0000256" key="2">
    <source>
        <dbReference type="ARBA" id="ARBA00022741"/>
    </source>
</evidence>
<dbReference type="Gene3D" id="3.40.850.10">
    <property type="entry name" value="Kinesin motor domain"/>
    <property type="match status" value="1"/>
</dbReference>
<dbReference type="InterPro" id="IPR036961">
    <property type="entry name" value="Kinesin_motor_dom_sf"/>
</dbReference>
<dbReference type="InterPro" id="IPR027417">
    <property type="entry name" value="P-loop_NTPase"/>
</dbReference>
<reference evidence="11" key="1">
    <citation type="submission" date="2021-10" db="EMBL/GenBank/DDBJ databases">
        <title>De novo Genome Assembly of Clathrus columnatus (Basidiomycota, Fungi) Using Illumina and Nanopore Sequence Data.</title>
        <authorList>
            <person name="Ogiso-Tanaka E."/>
            <person name="Itagaki H."/>
            <person name="Hosoya T."/>
            <person name="Hosaka K."/>
        </authorList>
    </citation>
    <scope>NUCLEOTIDE SEQUENCE</scope>
    <source>
        <strain evidence="11">MO-923</strain>
    </source>
</reference>
<proteinExistence type="inferred from homology"/>
<comment type="similarity">
    <text evidence="6 7">Belongs to the TRAFAC class myosin-kinesin ATPase superfamily. Kinesin family.</text>
</comment>
<keyword evidence="5 6" id="KW-0505">Motor protein</keyword>
<dbReference type="AlphaFoldDB" id="A0AAV5A2K5"/>
<feature type="compositionally biased region" description="Polar residues" evidence="9">
    <location>
        <begin position="733"/>
        <end position="749"/>
    </location>
</feature>
<dbReference type="SUPFAM" id="SSF52540">
    <property type="entry name" value="P-loop containing nucleoside triphosphate hydrolases"/>
    <property type="match status" value="1"/>
</dbReference>
<dbReference type="GO" id="GO:0003777">
    <property type="term" value="F:microtubule motor activity"/>
    <property type="evidence" value="ECO:0007669"/>
    <property type="project" value="InterPro"/>
</dbReference>
<dbReference type="GO" id="GO:0008017">
    <property type="term" value="F:microtubule binding"/>
    <property type="evidence" value="ECO:0007669"/>
    <property type="project" value="InterPro"/>
</dbReference>
<dbReference type="GO" id="GO:0007018">
    <property type="term" value="P:microtubule-based movement"/>
    <property type="evidence" value="ECO:0007669"/>
    <property type="project" value="InterPro"/>
</dbReference>
<keyword evidence="2 6" id="KW-0547">Nucleotide-binding</keyword>
<feature type="coiled-coil region" evidence="8">
    <location>
        <begin position="550"/>
        <end position="584"/>
    </location>
</feature>
<evidence type="ECO:0000259" key="10">
    <source>
        <dbReference type="PROSITE" id="PS50067"/>
    </source>
</evidence>
<dbReference type="PROSITE" id="PS00411">
    <property type="entry name" value="KINESIN_MOTOR_1"/>
    <property type="match status" value="1"/>
</dbReference>
<evidence type="ECO:0000256" key="1">
    <source>
        <dbReference type="ARBA" id="ARBA00022701"/>
    </source>
</evidence>
<gene>
    <name evidence="11" type="ORF">Clacol_001650</name>
</gene>
<name>A0AAV5A2K5_9AGAM</name>
<organism evidence="11 12">
    <name type="scientific">Clathrus columnatus</name>
    <dbReference type="NCBI Taxonomy" id="1419009"/>
    <lineage>
        <taxon>Eukaryota</taxon>
        <taxon>Fungi</taxon>
        <taxon>Dikarya</taxon>
        <taxon>Basidiomycota</taxon>
        <taxon>Agaricomycotina</taxon>
        <taxon>Agaricomycetes</taxon>
        <taxon>Phallomycetidae</taxon>
        <taxon>Phallales</taxon>
        <taxon>Clathraceae</taxon>
        <taxon>Clathrus</taxon>
    </lineage>
</organism>
<dbReference type="CDD" id="cd01370">
    <property type="entry name" value="KISc_KIP3_like"/>
    <property type="match status" value="1"/>
</dbReference>
<evidence type="ECO:0000313" key="11">
    <source>
        <dbReference type="EMBL" id="GJJ07448.1"/>
    </source>
</evidence>
<dbReference type="InterPro" id="IPR001752">
    <property type="entry name" value="Kinesin_motor_dom"/>
</dbReference>
<dbReference type="PRINTS" id="PR00380">
    <property type="entry name" value="KINESINHEAVY"/>
</dbReference>
<feature type="domain" description="Kinesin motor" evidence="10">
    <location>
        <begin position="6"/>
        <end position="380"/>
    </location>
</feature>
<keyword evidence="1 7" id="KW-0493">Microtubule</keyword>